<evidence type="ECO:0000313" key="7">
    <source>
        <dbReference type="Proteomes" id="UP000001070"/>
    </source>
</evidence>
<dbReference type="InterPro" id="IPR042231">
    <property type="entry name" value="Cho/carn_acyl_trans_2"/>
</dbReference>
<dbReference type="FunFam" id="3.30.559.70:FF:000010">
    <property type="entry name" value="Carnitine O-Acetyl-Transferase, isoform B"/>
    <property type="match status" value="1"/>
</dbReference>
<dbReference type="Gene3D" id="3.30.559.10">
    <property type="entry name" value="Chloramphenicol acetyltransferase-like domain"/>
    <property type="match status" value="1"/>
</dbReference>
<dbReference type="PANTHER" id="PTHR22589:SF103">
    <property type="entry name" value="CARNITINE O-ACETYL-TRANSFERASE, ISOFORM A-RELATED"/>
    <property type="match status" value="1"/>
</dbReference>
<dbReference type="SUPFAM" id="SSF52777">
    <property type="entry name" value="CoA-dependent acyltransferases"/>
    <property type="match status" value="2"/>
</dbReference>
<evidence type="ECO:0000256" key="1">
    <source>
        <dbReference type="ARBA" id="ARBA00005232"/>
    </source>
</evidence>
<gene>
    <name evidence="6" type="primary">Dgri\GH13285</name>
    <name evidence="6" type="ORF">Dgri_GH13285</name>
</gene>
<comment type="similarity">
    <text evidence="1">Belongs to the carnitine/choline acetyltransferase family.</text>
</comment>
<feature type="domain" description="Choline/carnitine acyltransferase" evidence="5">
    <location>
        <begin position="124"/>
        <end position="693"/>
    </location>
</feature>
<evidence type="ECO:0000313" key="6">
    <source>
        <dbReference type="EMBL" id="EDV99009.1"/>
    </source>
</evidence>
<keyword evidence="2" id="KW-0808">Transferase</keyword>
<dbReference type="OMA" id="WWIQTAY"/>
<dbReference type="AlphaFoldDB" id="B4JQ29"/>
<protein>
    <submittedName>
        <fullName evidence="6">GH13285</fullName>
    </submittedName>
</protein>
<dbReference type="OrthoDB" id="240216at2759"/>
<dbReference type="Pfam" id="PF00755">
    <property type="entry name" value="Carn_acyltransf"/>
    <property type="match status" value="1"/>
</dbReference>
<evidence type="ECO:0000256" key="2">
    <source>
        <dbReference type="ARBA" id="ARBA00022679"/>
    </source>
</evidence>
<dbReference type="Gene3D" id="3.30.559.70">
    <property type="entry name" value="Choline/Carnitine o-acyltransferase, domain 2"/>
    <property type="match status" value="1"/>
</dbReference>
<dbReference type="PhylomeDB" id="B4JQ29"/>
<dbReference type="InterPro" id="IPR039551">
    <property type="entry name" value="Cho/carn_acyl_trans"/>
</dbReference>
<dbReference type="PANTHER" id="PTHR22589">
    <property type="entry name" value="CARNITINE O-ACYLTRANSFERASE"/>
    <property type="match status" value="1"/>
</dbReference>
<dbReference type="GO" id="GO:0019254">
    <property type="term" value="P:carnitine metabolic process, CoA-linked"/>
    <property type="evidence" value="ECO:0007669"/>
    <property type="project" value="TreeGrafter"/>
</dbReference>
<evidence type="ECO:0000256" key="4">
    <source>
        <dbReference type="SAM" id="MobiDB-lite"/>
    </source>
</evidence>
<evidence type="ECO:0000259" key="5">
    <source>
        <dbReference type="Pfam" id="PF00755"/>
    </source>
</evidence>
<organism evidence="7">
    <name type="scientific">Drosophila grimshawi</name>
    <name type="common">Hawaiian fruit fly</name>
    <name type="synonym">Idiomyia grimshawi</name>
    <dbReference type="NCBI Taxonomy" id="7222"/>
    <lineage>
        <taxon>Eukaryota</taxon>
        <taxon>Metazoa</taxon>
        <taxon>Ecdysozoa</taxon>
        <taxon>Arthropoda</taxon>
        <taxon>Hexapoda</taxon>
        <taxon>Insecta</taxon>
        <taxon>Pterygota</taxon>
        <taxon>Neoptera</taxon>
        <taxon>Endopterygota</taxon>
        <taxon>Diptera</taxon>
        <taxon>Brachycera</taxon>
        <taxon>Muscomorpha</taxon>
        <taxon>Ephydroidea</taxon>
        <taxon>Drosophilidae</taxon>
        <taxon>Drosophila</taxon>
        <taxon>Hawaiian Drosophila</taxon>
    </lineage>
</organism>
<dbReference type="InParanoid" id="B4JQ29"/>
<reference evidence="6 7" key="1">
    <citation type="journal article" date="2007" name="Nature">
        <title>Evolution of genes and genomes on the Drosophila phylogeny.</title>
        <authorList>
            <consortium name="Drosophila 12 Genomes Consortium"/>
            <person name="Clark A.G."/>
            <person name="Eisen M.B."/>
            <person name="Smith D.R."/>
            <person name="Bergman C.M."/>
            <person name="Oliver B."/>
            <person name="Markow T.A."/>
            <person name="Kaufman T.C."/>
            <person name="Kellis M."/>
            <person name="Gelbart W."/>
            <person name="Iyer V.N."/>
            <person name="Pollard D.A."/>
            <person name="Sackton T.B."/>
            <person name="Larracuente A.M."/>
            <person name="Singh N.D."/>
            <person name="Abad J.P."/>
            <person name="Abt D.N."/>
            <person name="Adryan B."/>
            <person name="Aguade M."/>
            <person name="Akashi H."/>
            <person name="Anderson W.W."/>
            <person name="Aquadro C.F."/>
            <person name="Ardell D.H."/>
            <person name="Arguello R."/>
            <person name="Artieri C.G."/>
            <person name="Barbash D.A."/>
            <person name="Barker D."/>
            <person name="Barsanti P."/>
            <person name="Batterham P."/>
            <person name="Batzoglou S."/>
            <person name="Begun D."/>
            <person name="Bhutkar A."/>
            <person name="Blanco E."/>
            <person name="Bosak S.A."/>
            <person name="Bradley R.K."/>
            <person name="Brand A.D."/>
            <person name="Brent M.R."/>
            <person name="Brooks A.N."/>
            <person name="Brown R.H."/>
            <person name="Butlin R.K."/>
            <person name="Caggese C."/>
            <person name="Calvi B.R."/>
            <person name="Bernardo de Carvalho A."/>
            <person name="Caspi A."/>
            <person name="Castrezana S."/>
            <person name="Celniker S.E."/>
            <person name="Chang J.L."/>
            <person name="Chapple C."/>
            <person name="Chatterji S."/>
            <person name="Chinwalla A."/>
            <person name="Civetta A."/>
            <person name="Clifton S.W."/>
            <person name="Comeron J.M."/>
            <person name="Costello J.C."/>
            <person name="Coyne J.A."/>
            <person name="Daub J."/>
            <person name="David R.G."/>
            <person name="Delcher A.L."/>
            <person name="Delehaunty K."/>
            <person name="Do C.B."/>
            <person name="Ebling H."/>
            <person name="Edwards K."/>
            <person name="Eickbush T."/>
            <person name="Evans J.D."/>
            <person name="Filipski A."/>
            <person name="Findeiss S."/>
            <person name="Freyhult E."/>
            <person name="Fulton L."/>
            <person name="Fulton R."/>
            <person name="Garcia A.C."/>
            <person name="Gardiner A."/>
            <person name="Garfield D.A."/>
            <person name="Garvin B.E."/>
            <person name="Gibson G."/>
            <person name="Gilbert D."/>
            <person name="Gnerre S."/>
            <person name="Godfrey J."/>
            <person name="Good R."/>
            <person name="Gotea V."/>
            <person name="Gravely B."/>
            <person name="Greenberg A.J."/>
            <person name="Griffiths-Jones S."/>
            <person name="Gross S."/>
            <person name="Guigo R."/>
            <person name="Gustafson E.A."/>
            <person name="Haerty W."/>
            <person name="Hahn M.W."/>
            <person name="Halligan D.L."/>
            <person name="Halpern A.L."/>
            <person name="Halter G.M."/>
            <person name="Han M.V."/>
            <person name="Heger A."/>
            <person name="Hillier L."/>
            <person name="Hinrichs A.S."/>
            <person name="Holmes I."/>
            <person name="Hoskins R.A."/>
            <person name="Hubisz M.J."/>
            <person name="Hultmark D."/>
            <person name="Huntley M.A."/>
            <person name="Jaffe D.B."/>
            <person name="Jagadeeshan S."/>
            <person name="Jeck W.R."/>
            <person name="Johnson J."/>
            <person name="Jones C.D."/>
            <person name="Jordan W.C."/>
            <person name="Karpen G.H."/>
            <person name="Kataoka E."/>
            <person name="Keightley P.D."/>
            <person name="Kheradpour P."/>
            <person name="Kirkness E.F."/>
            <person name="Koerich L.B."/>
            <person name="Kristiansen K."/>
            <person name="Kudrna D."/>
            <person name="Kulathinal R.J."/>
            <person name="Kumar S."/>
            <person name="Kwok R."/>
            <person name="Lander E."/>
            <person name="Langley C.H."/>
            <person name="Lapoint R."/>
            <person name="Lazzaro B.P."/>
            <person name="Lee S.J."/>
            <person name="Levesque L."/>
            <person name="Li R."/>
            <person name="Lin C.F."/>
            <person name="Lin M.F."/>
            <person name="Lindblad-Toh K."/>
            <person name="Llopart A."/>
            <person name="Long M."/>
            <person name="Low L."/>
            <person name="Lozovsky E."/>
            <person name="Lu J."/>
            <person name="Luo M."/>
            <person name="Machado C.A."/>
            <person name="Makalowski W."/>
            <person name="Marzo M."/>
            <person name="Matsuda M."/>
            <person name="Matzkin L."/>
            <person name="McAllister B."/>
            <person name="McBride C.S."/>
            <person name="McKernan B."/>
            <person name="McKernan K."/>
            <person name="Mendez-Lago M."/>
            <person name="Minx P."/>
            <person name="Mollenhauer M.U."/>
            <person name="Montooth K."/>
            <person name="Mount S.M."/>
            <person name="Mu X."/>
            <person name="Myers E."/>
            <person name="Negre B."/>
            <person name="Newfeld S."/>
            <person name="Nielsen R."/>
            <person name="Noor M.A."/>
            <person name="O'Grady P."/>
            <person name="Pachter L."/>
            <person name="Papaceit M."/>
            <person name="Parisi M.J."/>
            <person name="Parisi M."/>
            <person name="Parts L."/>
            <person name="Pedersen J.S."/>
            <person name="Pesole G."/>
            <person name="Phillippy A.M."/>
            <person name="Ponting C.P."/>
            <person name="Pop M."/>
            <person name="Porcelli D."/>
            <person name="Powell J.R."/>
            <person name="Prohaska S."/>
            <person name="Pruitt K."/>
            <person name="Puig M."/>
            <person name="Quesneville H."/>
            <person name="Ram K.R."/>
            <person name="Rand D."/>
            <person name="Rasmussen M.D."/>
            <person name="Reed L.K."/>
            <person name="Reenan R."/>
            <person name="Reily A."/>
            <person name="Remington K.A."/>
            <person name="Rieger T.T."/>
            <person name="Ritchie M.G."/>
            <person name="Robin C."/>
            <person name="Rogers Y.H."/>
            <person name="Rohde C."/>
            <person name="Rozas J."/>
            <person name="Rubenfield M.J."/>
            <person name="Ruiz A."/>
            <person name="Russo S."/>
            <person name="Salzberg S.L."/>
            <person name="Sanchez-Gracia A."/>
            <person name="Saranga D.J."/>
            <person name="Sato H."/>
            <person name="Schaeffer S.W."/>
            <person name="Schatz M.C."/>
            <person name="Schlenke T."/>
            <person name="Schwartz R."/>
            <person name="Segarra C."/>
            <person name="Singh R.S."/>
            <person name="Sirot L."/>
            <person name="Sirota M."/>
            <person name="Sisneros N.B."/>
            <person name="Smith C.D."/>
            <person name="Smith T.F."/>
            <person name="Spieth J."/>
            <person name="Stage D.E."/>
            <person name="Stark A."/>
            <person name="Stephan W."/>
            <person name="Strausberg R.L."/>
            <person name="Strempel S."/>
            <person name="Sturgill D."/>
            <person name="Sutton G."/>
            <person name="Sutton G.G."/>
            <person name="Tao W."/>
            <person name="Teichmann S."/>
            <person name="Tobari Y.N."/>
            <person name="Tomimura Y."/>
            <person name="Tsolas J.M."/>
            <person name="Valente V.L."/>
            <person name="Venter E."/>
            <person name="Venter J.C."/>
            <person name="Vicario S."/>
            <person name="Vieira F.G."/>
            <person name="Vilella A.J."/>
            <person name="Villasante A."/>
            <person name="Walenz B."/>
            <person name="Wang J."/>
            <person name="Wasserman M."/>
            <person name="Watts T."/>
            <person name="Wilson D."/>
            <person name="Wilson R.K."/>
            <person name="Wing R.A."/>
            <person name="Wolfner M.F."/>
            <person name="Wong A."/>
            <person name="Wong G.K."/>
            <person name="Wu C.I."/>
            <person name="Wu G."/>
            <person name="Yamamoto D."/>
            <person name="Yang H.P."/>
            <person name="Yang S.P."/>
            <person name="Yorke J.A."/>
            <person name="Yoshida K."/>
            <person name="Zdobnov E."/>
            <person name="Zhang P."/>
            <person name="Zhang Y."/>
            <person name="Zimin A.V."/>
            <person name="Baldwin J."/>
            <person name="Abdouelleil A."/>
            <person name="Abdulkadir J."/>
            <person name="Abebe A."/>
            <person name="Abera B."/>
            <person name="Abreu J."/>
            <person name="Acer S.C."/>
            <person name="Aftuck L."/>
            <person name="Alexander A."/>
            <person name="An P."/>
            <person name="Anderson E."/>
            <person name="Anderson S."/>
            <person name="Arachi H."/>
            <person name="Azer M."/>
            <person name="Bachantsang P."/>
            <person name="Barry A."/>
            <person name="Bayul T."/>
            <person name="Berlin A."/>
            <person name="Bessette D."/>
            <person name="Bloom T."/>
            <person name="Blye J."/>
            <person name="Boguslavskiy L."/>
            <person name="Bonnet C."/>
            <person name="Boukhgalter B."/>
            <person name="Bourzgui I."/>
            <person name="Brown A."/>
            <person name="Cahill P."/>
            <person name="Channer S."/>
            <person name="Cheshatsang Y."/>
            <person name="Chuda L."/>
            <person name="Citroen M."/>
            <person name="Collymore A."/>
            <person name="Cooke P."/>
            <person name="Costello M."/>
            <person name="D'Aco K."/>
            <person name="Daza R."/>
            <person name="De Haan G."/>
            <person name="DeGray S."/>
            <person name="DeMaso C."/>
            <person name="Dhargay N."/>
            <person name="Dooley K."/>
            <person name="Dooley E."/>
            <person name="Doricent M."/>
            <person name="Dorje P."/>
            <person name="Dorjee K."/>
            <person name="Dupes A."/>
            <person name="Elong R."/>
            <person name="Falk J."/>
            <person name="Farina A."/>
            <person name="Faro S."/>
            <person name="Ferguson D."/>
            <person name="Fisher S."/>
            <person name="Foley C.D."/>
            <person name="Franke A."/>
            <person name="Friedrich D."/>
            <person name="Gadbois L."/>
            <person name="Gearin G."/>
            <person name="Gearin C.R."/>
            <person name="Giannoukos G."/>
            <person name="Goode T."/>
            <person name="Graham J."/>
            <person name="Grandbois E."/>
            <person name="Grewal S."/>
            <person name="Gyaltsen K."/>
            <person name="Hafez N."/>
            <person name="Hagos B."/>
            <person name="Hall J."/>
            <person name="Henson C."/>
            <person name="Hollinger A."/>
            <person name="Honan T."/>
            <person name="Huard M.D."/>
            <person name="Hughes L."/>
            <person name="Hurhula B."/>
            <person name="Husby M.E."/>
            <person name="Kamat A."/>
            <person name="Kanga B."/>
            <person name="Kashin S."/>
            <person name="Khazanovich D."/>
            <person name="Kisner P."/>
            <person name="Lance K."/>
            <person name="Lara M."/>
            <person name="Lee W."/>
            <person name="Lennon N."/>
            <person name="Letendre F."/>
            <person name="LeVine R."/>
            <person name="Lipovsky A."/>
            <person name="Liu X."/>
            <person name="Liu J."/>
            <person name="Liu S."/>
            <person name="Lokyitsang T."/>
            <person name="Lokyitsang Y."/>
            <person name="Lubonja R."/>
            <person name="Lui A."/>
            <person name="MacDonald P."/>
            <person name="Magnisalis V."/>
            <person name="Maru K."/>
            <person name="Matthews C."/>
            <person name="McCusker W."/>
            <person name="McDonough S."/>
            <person name="Mehta T."/>
            <person name="Meldrim J."/>
            <person name="Meneus L."/>
            <person name="Mihai O."/>
            <person name="Mihalev A."/>
            <person name="Mihova T."/>
            <person name="Mittelman R."/>
            <person name="Mlenga V."/>
            <person name="Montmayeur A."/>
            <person name="Mulrain L."/>
            <person name="Navidi A."/>
            <person name="Naylor J."/>
            <person name="Negash T."/>
            <person name="Nguyen T."/>
            <person name="Nguyen N."/>
            <person name="Nicol R."/>
            <person name="Norbu C."/>
            <person name="Norbu N."/>
            <person name="Novod N."/>
            <person name="O'Neill B."/>
            <person name="Osman S."/>
            <person name="Markiewicz E."/>
            <person name="Oyono O.L."/>
            <person name="Patti C."/>
            <person name="Phunkhang P."/>
            <person name="Pierre F."/>
            <person name="Priest M."/>
            <person name="Raghuraman S."/>
            <person name="Rege F."/>
            <person name="Reyes R."/>
            <person name="Rise C."/>
            <person name="Rogov P."/>
            <person name="Ross K."/>
            <person name="Ryan E."/>
            <person name="Settipalli S."/>
            <person name="Shea T."/>
            <person name="Sherpa N."/>
            <person name="Shi L."/>
            <person name="Shih D."/>
            <person name="Sparrow T."/>
            <person name="Spaulding J."/>
            <person name="Stalker J."/>
            <person name="Stange-Thomann N."/>
            <person name="Stavropoulos S."/>
            <person name="Stone C."/>
            <person name="Strader C."/>
            <person name="Tesfaye S."/>
            <person name="Thomson T."/>
            <person name="Thoulutsang Y."/>
            <person name="Thoulutsang D."/>
            <person name="Topham K."/>
            <person name="Topping I."/>
            <person name="Tsamla T."/>
            <person name="Vassiliev H."/>
            <person name="Vo A."/>
            <person name="Wangchuk T."/>
            <person name="Wangdi T."/>
            <person name="Weiand M."/>
            <person name="Wilkinson J."/>
            <person name="Wilson A."/>
            <person name="Yadav S."/>
            <person name="Young G."/>
            <person name="Yu Q."/>
            <person name="Zembek L."/>
            <person name="Zhong D."/>
            <person name="Zimmer A."/>
            <person name="Zwirko Z."/>
            <person name="Jaffe D.B."/>
            <person name="Alvarez P."/>
            <person name="Brockman W."/>
            <person name="Butler J."/>
            <person name="Chin C."/>
            <person name="Gnerre S."/>
            <person name="Grabherr M."/>
            <person name="Kleber M."/>
            <person name="Mauceli E."/>
            <person name="MacCallum I."/>
        </authorList>
    </citation>
    <scope>NUCLEOTIDE SEQUENCE [LARGE SCALE GENOMIC DNA]</scope>
    <source>
        <strain evidence="7">Tucson 15287-2541.00</strain>
    </source>
</reference>
<keyword evidence="7" id="KW-1185">Reference proteome</keyword>
<dbReference type="EMBL" id="CH916372">
    <property type="protein sequence ID" value="EDV99009.1"/>
    <property type="molecule type" value="Genomic_DNA"/>
</dbReference>
<accession>B4JQ29</accession>
<dbReference type="InterPro" id="IPR023213">
    <property type="entry name" value="CAT-like_dom_sf"/>
</dbReference>
<dbReference type="GO" id="GO:0004092">
    <property type="term" value="F:carnitine O-acetyltransferase activity"/>
    <property type="evidence" value="ECO:0007669"/>
    <property type="project" value="TreeGrafter"/>
</dbReference>
<name>B4JQ29_DROGR</name>
<feature type="region of interest" description="Disordered" evidence="4">
    <location>
        <begin position="83"/>
        <end position="113"/>
    </location>
</feature>
<dbReference type="eggNOG" id="KOG3717">
    <property type="taxonomic scope" value="Eukaryota"/>
</dbReference>
<proteinExistence type="inferred from homology"/>
<dbReference type="Proteomes" id="UP000001070">
    <property type="component" value="Unassembled WGS sequence"/>
</dbReference>
<dbReference type="InterPro" id="IPR000542">
    <property type="entry name" value="Carn_acyl_trans"/>
</dbReference>
<keyword evidence="3" id="KW-0012">Acyltransferase</keyword>
<dbReference type="HOGENOM" id="CLU_013513_5_0_1"/>
<dbReference type="STRING" id="7222.B4JQ29"/>
<sequence>MRAILNANKCNINARKYSKQDAGNQSNVAELSLKTKSKKEIRLVEILTNYLKGCAKSLQLHLPQIQNDKGSDVKTELQPNKTPMAITGDHLTKPDNKANNGAAEKLEKSSSTNRNVQKNLLKFPVVPLDETLDRYLDSVQPFFTEKKFQKEQELTYDFLQSSGLQLQEHLIEASKREYNWLTERWTTATYLRHRAPLTVFSSPCITFPKQHFPNIQQFLDFTAKAIYGMCEFKKLVENGQLPVYTMNGFQLDNSQFHHVFGTVRIPRRSCDILQQFDSNYVIVIHKNNFYKMPVYTAEKRVLDVYQLRKQLAKVIQSGRPAGPQIGLFTHDTRDNWTEAHEMLCRQEINAKTVQCIEKALFTVSLDEPVEVPAGQERSMLAAQLLHGGGIHSNSANRWMDKTLQLIVNPNGMAGICYELAPADPQPAATIMDYVQRHICNPKYGQEFSDPSDYGETSSSEELAELQFAEINDCIDFWLMAAKRSINLISRQLRMSAFQFDCYGRSVIKSHKMPPDSYIQMALQLAFYRRHKELPAQQEAAHLRIFSSGRNEIIRTTSNESLNFVRAMVSKRATHRSRLLALLAAVEYHQELTKMAMRGCGVDRHLFGLKQMARENAEPLPKFFYSDGYQRSTNFRIVSAQLTTSHDAFMANGPLNSEGYGCSYNLREDDIIFAVSAWQRDPHICAELYGYAIESALVEMGELILATNRR</sequence>
<dbReference type="FunCoup" id="B4JQ29">
    <property type="interactions" value="88"/>
</dbReference>
<evidence type="ECO:0000256" key="3">
    <source>
        <dbReference type="ARBA" id="ARBA00023315"/>
    </source>
</evidence>
<dbReference type="GO" id="GO:0005777">
    <property type="term" value="C:peroxisome"/>
    <property type="evidence" value="ECO:0007669"/>
    <property type="project" value="TreeGrafter"/>
</dbReference>
<dbReference type="SMR" id="B4JQ29"/>